<dbReference type="InterPro" id="IPR036291">
    <property type="entry name" value="NAD(P)-bd_dom_sf"/>
</dbReference>
<dbReference type="AlphaFoldDB" id="A0A3E3DYK3"/>
<organism evidence="5 6">
    <name type="scientific">Anaerofustis stercorihominis</name>
    <dbReference type="NCBI Taxonomy" id="214853"/>
    <lineage>
        <taxon>Bacteria</taxon>
        <taxon>Bacillati</taxon>
        <taxon>Bacillota</taxon>
        <taxon>Clostridia</taxon>
        <taxon>Eubacteriales</taxon>
        <taxon>Eubacteriaceae</taxon>
        <taxon>Anaerofustis</taxon>
    </lineage>
</organism>
<feature type="domain" description="Prephenate/arogenate dehydrogenase" evidence="4">
    <location>
        <begin position="1"/>
        <end position="283"/>
    </location>
</feature>
<dbReference type="SUPFAM" id="SSF51735">
    <property type="entry name" value="NAD(P)-binding Rossmann-fold domains"/>
    <property type="match status" value="1"/>
</dbReference>
<dbReference type="Gene3D" id="3.40.50.720">
    <property type="entry name" value="NAD(P)-binding Rossmann-like Domain"/>
    <property type="match status" value="1"/>
</dbReference>
<dbReference type="Pfam" id="PF02153">
    <property type="entry name" value="PDH_N"/>
    <property type="match status" value="1"/>
</dbReference>
<evidence type="ECO:0000256" key="1">
    <source>
        <dbReference type="ARBA" id="ARBA00007964"/>
    </source>
</evidence>
<dbReference type="RefSeq" id="WP_117532092.1">
    <property type="nucleotide sequence ID" value="NZ_QUSM01000003.1"/>
</dbReference>
<dbReference type="InterPro" id="IPR046825">
    <property type="entry name" value="PDH_C"/>
</dbReference>
<evidence type="ECO:0000313" key="5">
    <source>
        <dbReference type="EMBL" id="RGD74340.1"/>
    </source>
</evidence>
<dbReference type="Proteomes" id="UP000261212">
    <property type="component" value="Unassembled WGS sequence"/>
</dbReference>
<protein>
    <submittedName>
        <fullName evidence="5">Prephenate dehydrogenase</fullName>
    </submittedName>
</protein>
<proteinExistence type="inferred from homology"/>
<dbReference type="EMBL" id="QUSM01000003">
    <property type="protein sequence ID" value="RGD74340.1"/>
    <property type="molecule type" value="Genomic_DNA"/>
</dbReference>
<accession>A0A3E3DYK3</accession>
<evidence type="ECO:0000313" key="6">
    <source>
        <dbReference type="Proteomes" id="UP000261212"/>
    </source>
</evidence>
<evidence type="ECO:0000259" key="4">
    <source>
        <dbReference type="PROSITE" id="PS51176"/>
    </source>
</evidence>
<dbReference type="GO" id="GO:0070403">
    <property type="term" value="F:NAD+ binding"/>
    <property type="evidence" value="ECO:0007669"/>
    <property type="project" value="InterPro"/>
</dbReference>
<dbReference type="GO" id="GO:0004665">
    <property type="term" value="F:prephenate dehydrogenase (NADP+) activity"/>
    <property type="evidence" value="ECO:0007669"/>
    <property type="project" value="InterPro"/>
</dbReference>
<comment type="similarity">
    <text evidence="1">Belongs to the prephenate/arogenate dehydrogenase family.</text>
</comment>
<comment type="caution">
    <text evidence="5">The sequence shown here is derived from an EMBL/GenBank/DDBJ whole genome shotgun (WGS) entry which is preliminary data.</text>
</comment>
<dbReference type="PROSITE" id="PS51176">
    <property type="entry name" value="PDH_ADH"/>
    <property type="match status" value="1"/>
</dbReference>
<gene>
    <name evidence="5" type="ORF">DW687_06125</name>
</gene>
<reference evidence="5 6" key="1">
    <citation type="submission" date="2018-08" db="EMBL/GenBank/DDBJ databases">
        <title>A genome reference for cultivated species of the human gut microbiota.</title>
        <authorList>
            <person name="Zou Y."/>
            <person name="Xue W."/>
            <person name="Luo G."/>
        </authorList>
    </citation>
    <scope>NUCLEOTIDE SEQUENCE [LARGE SCALE GENOMIC DNA]</scope>
    <source>
        <strain evidence="5 6">AM25-6</strain>
    </source>
</reference>
<name>A0A3E3DYK3_9FIRM</name>
<comment type="pathway">
    <text evidence="3">Amino-acid biosynthesis.</text>
</comment>
<dbReference type="InterPro" id="IPR008927">
    <property type="entry name" value="6-PGluconate_DH-like_C_sf"/>
</dbReference>
<evidence type="ECO:0000256" key="3">
    <source>
        <dbReference type="ARBA" id="ARBA00029440"/>
    </source>
</evidence>
<keyword evidence="2" id="KW-0560">Oxidoreductase</keyword>
<dbReference type="GO" id="GO:0008977">
    <property type="term" value="F:prephenate dehydrogenase (NAD+) activity"/>
    <property type="evidence" value="ECO:0007669"/>
    <property type="project" value="InterPro"/>
</dbReference>
<dbReference type="PANTHER" id="PTHR21363:SF0">
    <property type="entry name" value="PREPHENATE DEHYDROGENASE [NADP(+)]"/>
    <property type="match status" value="1"/>
</dbReference>
<dbReference type="InterPro" id="IPR003099">
    <property type="entry name" value="Prephen_DH"/>
</dbReference>
<dbReference type="Pfam" id="PF20463">
    <property type="entry name" value="PDH_C"/>
    <property type="match status" value="1"/>
</dbReference>
<dbReference type="Gene3D" id="1.10.3660.10">
    <property type="entry name" value="6-phosphogluconate dehydrogenase C-terminal like domain"/>
    <property type="match status" value="1"/>
</dbReference>
<dbReference type="PANTHER" id="PTHR21363">
    <property type="entry name" value="PREPHENATE DEHYDROGENASE"/>
    <property type="match status" value="1"/>
</dbReference>
<dbReference type="SUPFAM" id="SSF48179">
    <property type="entry name" value="6-phosphogluconate dehydrogenase C-terminal domain-like"/>
    <property type="match status" value="1"/>
</dbReference>
<dbReference type="GO" id="GO:0006571">
    <property type="term" value="P:tyrosine biosynthetic process"/>
    <property type="evidence" value="ECO:0007669"/>
    <property type="project" value="InterPro"/>
</dbReference>
<dbReference type="InterPro" id="IPR050812">
    <property type="entry name" value="Preph/Arog_dehydrog"/>
</dbReference>
<sequence length="283" mass="31733">MDIAVVGLGLIGASFAKGIKQHTNNKVYGFDINNETLTKAKRDGTIDDIVLMNNLSDFDMVIVALYPVNTIEVCTDALKTMKRGSTLVDLCGIKGSIVDKIEPLALKAEVDYIGTHPMAGRELWGYDAAVNDLFKGASFIITKTENTNMEKVKILRNLAEEMLFKESVITTPKEHDKIIAFTSQLAHVVSNAYVKSPSLLEEKGFSAGSFLDLTRVAKLNEYMWSELFVMNKEPLLFEVDNIIKELEKYRQALENDDILYMEELLKEGRILKEKSNLAHSKKC</sequence>
<dbReference type="InterPro" id="IPR046826">
    <property type="entry name" value="PDH_N"/>
</dbReference>
<evidence type="ECO:0000256" key="2">
    <source>
        <dbReference type="ARBA" id="ARBA00023002"/>
    </source>
</evidence>